<dbReference type="Proteomes" id="UP000035579">
    <property type="component" value="Chromosome"/>
</dbReference>
<feature type="domain" description="AAA+ ATPase" evidence="1">
    <location>
        <begin position="148"/>
        <end position="295"/>
    </location>
</feature>
<dbReference type="SMART" id="SM00382">
    <property type="entry name" value="AAA"/>
    <property type="match status" value="1"/>
</dbReference>
<evidence type="ECO:0000313" key="5">
    <source>
        <dbReference type="Proteomes" id="UP000256345"/>
    </source>
</evidence>
<dbReference type="Pfam" id="PF01637">
    <property type="entry name" value="ATPase_2"/>
    <property type="match status" value="1"/>
</dbReference>
<proteinExistence type="predicted"/>
<dbReference type="Proteomes" id="UP000256345">
    <property type="component" value="Unassembled WGS sequence"/>
</dbReference>
<dbReference type="InterPro" id="IPR011579">
    <property type="entry name" value="ATPase_dom"/>
</dbReference>
<reference evidence="3 5" key="2">
    <citation type="submission" date="2018-08" db="EMBL/GenBank/DDBJ databases">
        <title>Genomic Encyclopedia of Archaeal and Bacterial Type Strains, Phase II (KMG-II): from individual species to whole genera.</title>
        <authorList>
            <person name="Goeker M."/>
        </authorList>
    </citation>
    <scope>NUCLEOTIDE SEQUENCE [LARGE SCALE GENOMIC DNA]</scope>
    <source>
        <strain evidence="3 5">DSM 2261</strain>
    </source>
</reference>
<organism evidence="2 4">
    <name type="scientific">Archangium gephyra</name>
    <dbReference type="NCBI Taxonomy" id="48"/>
    <lineage>
        <taxon>Bacteria</taxon>
        <taxon>Pseudomonadati</taxon>
        <taxon>Myxococcota</taxon>
        <taxon>Myxococcia</taxon>
        <taxon>Myxococcales</taxon>
        <taxon>Cystobacterineae</taxon>
        <taxon>Archangiaceae</taxon>
        <taxon>Archangium</taxon>
    </lineage>
</organism>
<dbReference type="SUPFAM" id="SSF52540">
    <property type="entry name" value="P-loop containing nucleoside triphosphate hydrolases"/>
    <property type="match status" value="1"/>
</dbReference>
<accession>A0AAC8TAT4</accession>
<name>A0AAC8TAT4_9BACT</name>
<dbReference type="GO" id="GO:0005524">
    <property type="term" value="F:ATP binding"/>
    <property type="evidence" value="ECO:0007669"/>
    <property type="project" value="InterPro"/>
</dbReference>
<dbReference type="AlphaFoldDB" id="A0AAC8TAT4"/>
<evidence type="ECO:0000259" key="1">
    <source>
        <dbReference type="SMART" id="SM00382"/>
    </source>
</evidence>
<dbReference type="PANTHER" id="PTHR34301">
    <property type="entry name" value="DNA-BINDING PROTEIN-RELATED"/>
    <property type="match status" value="1"/>
</dbReference>
<keyword evidence="5" id="KW-1185">Reference proteome</keyword>
<dbReference type="InterPro" id="IPR027417">
    <property type="entry name" value="P-loop_NTPase"/>
</dbReference>
<dbReference type="RefSeq" id="WP_047854186.1">
    <property type="nucleotide sequence ID" value="NZ_CP011509.1"/>
</dbReference>
<dbReference type="EMBL" id="QUMU01000006">
    <property type="protein sequence ID" value="REG30872.1"/>
    <property type="molecule type" value="Genomic_DNA"/>
</dbReference>
<reference evidence="2 4" key="1">
    <citation type="submission" date="2015-05" db="EMBL/GenBank/DDBJ databases">
        <title>Genome assembly of Archangium gephyra DSM 2261.</title>
        <authorList>
            <person name="Sharma G."/>
            <person name="Subramanian S."/>
        </authorList>
    </citation>
    <scope>NUCLEOTIDE SEQUENCE [LARGE SCALE GENOMIC DNA]</scope>
    <source>
        <strain evidence="2 4">DSM 2261</strain>
    </source>
</reference>
<dbReference type="Gene3D" id="3.40.50.300">
    <property type="entry name" value="P-loop containing nucleotide triphosphate hydrolases"/>
    <property type="match status" value="1"/>
</dbReference>
<evidence type="ECO:0000313" key="2">
    <source>
        <dbReference type="EMBL" id="AKI98962.1"/>
    </source>
</evidence>
<evidence type="ECO:0000313" key="4">
    <source>
        <dbReference type="Proteomes" id="UP000035579"/>
    </source>
</evidence>
<evidence type="ECO:0000313" key="3">
    <source>
        <dbReference type="EMBL" id="REG30872.1"/>
    </source>
</evidence>
<dbReference type="InterPro" id="IPR003593">
    <property type="entry name" value="AAA+_ATPase"/>
</dbReference>
<sequence length="473" mass="52604">MRLRNESLRTGTLLAFFDRENPRRNASLLFLVEGAADIAPLRDIESTCQELIAGDDRFHWHTVANQLELTAVDARLDSVRVTRFEVAEFHGLSRPELRALLAPAIAQLGEAEKVRFPSATRTEGSVAKGVDFLDREDELTALQRLVEEGLHVLLVAPRRSGKTSLLHRLAEQLTPRCHPVLFDVEKFRNAEALTAGLLAHASSQRFVEALKQVRSRGWRVVLPEAIEALARGPGPLVLILDELAWFLEHLEGDMAYALLEVLGEALVKTHARLVIAGSLDVERVARDQLGIRLPGLFGKLHRFPLPPLAKSRLVLNLRRVLLGTGLVLQPGDLTWLVESVDLAMPYPAMRFLGQLASVAHDRPLSPERLEQELIDDLASTDAFAELEEQLKQLAQQEPRSAEALEEALDRLARASGPLDVSDVKAVLGREPAEQAANFSWLVEHFPLNVEGERVELASRLFRRYWRTHGGAGA</sequence>
<protein>
    <submittedName>
        <fullName evidence="3">AAA ATPase-like protein</fullName>
    </submittedName>
</protein>
<dbReference type="PANTHER" id="PTHR34301:SF8">
    <property type="entry name" value="ATPASE DOMAIN-CONTAINING PROTEIN"/>
    <property type="match status" value="1"/>
</dbReference>
<dbReference type="EMBL" id="CP011509">
    <property type="protein sequence ID" value="AKI98962.1"/>
    <property type="molecule type" value="Genomic_DNA"/>
</dbReference>
<gene>
    <name evidence="2" type="ORF">AA314_00589</name>
    <name evidence="3" type="ORF">ATI61_106342</name>
</gene>
<dbReference type="KEGG" id="age:AA314_00589"/>